<dbReference type="Proteomes" id="UP000056502">
    <property type="component" value="Chromosome I"/>
</dbReference>
<sequence length="83" mass="10045">METEFTYDELRELCYLVWNRKKQLREQADRYHHKESDGFAKNNNLNDNDIFEKLAEGAEREFELFKGLESKLEKMRAALWDAQ</sequence>
<proteinExistence type="predicted"/>
<organism evidence="1">
    <name type="scientific">Leptospira interrogans serovar Hardjo str. Norma</name>
    <dbReference type="NCBI Taxonomy" id="1279460"/>
    <lineage>
        <taxon>Bacteria</taxon>
        <taxon>Pseudomonadati</taxon>
        <taxon>Spirochaetota</taxon>
        <taxon>Spirochaetia</taxon>
        <taxon>Leptospirales</taxon>
        <taxon>Leptospiraceae</taxon>
        <taxon>Leptospira</taxon>
    </lineage>
</organism>
<reference evidence="1 2" key="1">
    <citation type="journal article" date="2015" name="Genome Announc.">
        <title>Whole-Genome Sequence of Leptospira interrogans Serovar Hardjo Subtype Hardjoprajitno Strain Norma, Isolated from Cattle in a Leptospirosis Outbreak in Brazil.</title>
        <authorList>
            <person name="Cosate M.R."/>
            <person name="Soares S.C."/>
            <person name="Mendes T.A."/>
            <person name="Raittz R.T."/>
            <person name="Moreira E.C."/>
            <person name="Leite R."/>
            <person name="Fernandes G.R."/>
            <person name="Haddad J.P."/>
            <person name="Ortega J.M."/>
        </authorList>
    </citation>
    <scope>NUCLEOTIDE SEQUENCE [LARGE SCALE GENOMIC DNA]</scope>
    <source>
        <strain evidence="1 2">Norma</strain>
    </source>
</reference>
<gene>
    <name evidence="1" type="ORF">G436_2384</name>
</gene>
<dbReference type="EMBL" id="CP012603">
    <property type="protein sequence ID" value="ALE39560.1"/>
    <property type="molecule type" value="Genomic_DNA"/>
</dbReference>
<accession>A0A0M5LF41</accession>
<dbReference type="RefSeq" id="WP_002188765.1">
    <property type="nucleotide sequence ID" value="NZ_CP012603.1"/>
</dbReference>
<evidence type="ECO:0000313" key="2">
    <source>
        <dbReference type="Proteomes" id="UP000056502"/>
    </source>
</evidence>
<evidence type="ECO:0000313" key="1">
    <source>
        <dbReference type="EMBL" id="ALE39560.1"/>
    </source>
</evidence>
<protein>
    <submittedName>
        <fullName evidence="1">Uncharacterized protein</fullName>
    </submittedName>
</protein>
<name>A0A0M5LF41_LEPIR</name>
<dbReference type="AlphaFoldDB" id="A0A0M5LF41"/>
<dbReference type="PATRIC" id="fig|1279460.3.peg.2399"/>